<dbReference type="Gene3D" id="2.30.30.100">
    <property type="match status" value="1"/>
</dbReference>
<dbReference type="VEuPathDB" id="GiardiaDB:GMRT_11121"/>
<name>A0A4Z1SSN8_GIAMU</name>
<sequence>MTAHILTTVIARGLGRSVQVEVRSGEIYLGTLRSLDETFTLTLTTCTVTRVTGLKEDLPLVLLRGAEVRYIVFPSELSKGLVLKQSPAHFRSHHQSGPVARVKQ</sequence>
<keyword evidence="2" id="KW-0687">Ribonucleoprotein</keyword>
<evidence type="ECO:0000313" key="2">
    <source>
        <dbReference type="EMBL" id="TNJ28936.1"/>
    </source>
</evidence>
<keyword evidence="3" id="KW-1185">Reference proteome</keyword>
<dbReference type="InterPro" id="IPR010920">
    <property type="entry name" value="LSM_dom_sf"/>
</dbReference>
<organism evidence="2 3">
    <name type="scientific">Giardia muris</name>
    <dbReference type="NCBI Taxonomy" id="5742"/>
    <lineage>
        <taxon>Eukaryota</taxon>
        <taxon>Metamonada</taxon>
        <taxon>Diplomonadida</taxon>
        <taxon>Hexamitidae</taxon>
        <taxon>Giardiinae</taxon>
        <taxon>Giardia</taxon>
    </lineage>
</organism>
<feature type="domain" description="Sm" evidence="1">
    <location>
        <begin position="8"/>
        <end position="73"/>
    </location>
</feature>
<dbReference type="SUPFAM" id="SSF50182">
    <property type="entry name" value="Sm-like ribonucleoproteins"/>
    <property type="match status" value="1"/>
</dbReference>
<reference evidence="2 3" key="1">
    <citation type="submission" date="2019-05" db="EMBL/GenBank/DDBJ databases">
        <title>The compact genome of Giardia muris reveals important steps in the evolution of intestinal protozoan parasites.</title>
        <authorList>
            <person name="Xu F."/>
            <person name="Jimenez-Gonzalez A."/>
            <person name="Einarsson E."/>
            <person name="Astvaldsson A."/>
            <person name="Peirasmaki D."/>
            <person name="Eckmann L."/>
            <person name="Andersson J.O."/>
            <person name="Svard S.G."/>
            <person name="Jerlstrom-Hultqvist J."/>
        </authorList>
    </citation>
    <scope>NUCLEOTIDE SEQUENCE [LARGE SCALE GENOMIC DNA]</scope>
    <source>
        <strain evidence="2 3">Roberts-Thomson</strain>
    </source>
</reference>
<gene>
    <name evidence="2" type="ORF">GMRT_11121</name>
</gene>
<proteinExistence type="predicted"/>
<dbReference type="AlphaFoldDB" id="A0A4Z1SSN8"/>
<dbReference type="EMBL" id="VDLU01000002">
    <property type="protein sequence ID" value="TNJ28936.1"/>
    <property type="molecule type" value="Genomic_DNA"/>
</dbReference>
<protein>
    <submittedName>
        <fullName evidence="2">Putative Small nuclear ribonucleoprotein Sm D3</fullName>
    </submittedName>
</protein>
<evidence type="ECO:0000313" key="3">
    <source>
        <dbReference type="Proteomes" id="UP000315496"/>
    </source>
</evidence>
<dbReference type="SMART" id="SM00651">
    <property type="entry name" value="Sm"/>
    <property type="match status" value="1"/>
</dbReference>
<dbReference type="GO" id="GO:1990904">
    <property type="term" value="C:ribonucleoprotein complex"/>
    <property type="evidence" value="ECO:0007669"/>
    <property type="project" value="UniProtKB-KW"/>
</dbReference>
<dbReference type="Proteomes" id="UP000315496">
    <property type="component" value="Chromosome 2"/>
</dbReference>
<dbReference type="OrthoDB" id="6425924at2759"/>
<comment type="caution">
    <text evidence="2">The sequence shown here is derived from an EMBL/GenBank/DDBJ whole genome shotgun (WGS) entry which is preliminary data.</text>
</comment>
<evidence type="ECO:0000259" key="1">
    <source>
        <dbReference type="SMART" id="SM00651"/>
    </source>
</evidence>
<dbReference type="Pfam" id="PF01423">
    <property type="entry name" value="LSM"/>
    <property type="match status" value="1"/>
</dbReference>
<accession>A0A4Z1SSN8</accession>
<dbReference type="InterPro" id="IPR001163">
    <property type="entry name" value="Sm_dom_euk/arc"/>
</dbReference>